<gene>
    <name evidence="8" type="ORF">F8C67_03860</name>
</gene>
<evidence type="ECO:0000256" key="2">
    <source>
        <dbReference type="ARBA" id="ARBA00006275"/>
    </source>
</evidence>
<dbReference type="Gene3D" id="1.25.40.390">
    <property type="match status" value="1"/>
</dbReference>
<comment type="caution">
    <text evidence="8">The sequence shown here is derived from an EMBL/GenBank/DDBJ whole genome shotgun (WGS) entry which is preliminary data.</text>
</comment>
<proteinExistence type="inferred from homology"/>
<dbReference type="SUPFAM" id="SSF48452">
    <property type="entry name" value="TPR-like"/>
    <property type="match status" value="1"/>
</dbReference>
<dbReference type="InterPro" id="IPR011990">
    <property type="entry name" value="TPR-like_helical_dom_sf"/>
</dbReference>
<comment type="similarity">
    <text evidence="2">Belongs to the SusD family.</text>
</comment>
<evidence type="ECO:0000313" key="8">
    <source>
        <dbReference type="EMBL" id="KAB2813828.1"/>
    </source>
</evidence>
<dbReference type="Pfam" id="PF14322">
    <property type="entry name" value="SusD-like_3"/>
    <property type="match status" value="1"/>
</dbReference>
<name>A0A6N6RHG9_9FLAO</name>
<sequence>MMKKQIAKFAVIGALILGGTACSDFLDVKPEGVLLEGEAISNQQDIENVLNSIYDVTANVYNGRMQAFSTALGDNINRPRTSTFLQEVYGRQTNIFNSDVSAVYLDAYRAVYRANWLLENIDLVDVEANRRQEILDEARFLRALMHFEMVRYFGQPFGFSSDNSHLGVVNKTATIRELVPRNTVNEVYNFVISELEAVAQRLPESNGIYATKAAAHGVLADVYFQMNQFSSAAAYADSAISGSTTTLMPGFNRYEAGMNTEIVFGGYSFASLNDNRGGSFAGFFRWDNQPNPNPELTIDANTYALVTSNPDDIRDSVWFSVLNQGNPNEMIVYSKFNYDFMDVPIVHLTKLKLTRAEALAMTGSDLGTAIQDVNDIRERAYGSNAYNLAPTATSTEILDAVRYERRIELMCEGDRIHELKRLGVLGEIQTIRGADWDCPGQVLQFPAVERSDVFVLNEEGGC</sequence>
<feature type="domain" description="RagB/SusD" evidence="6">
    <location>
        <begin position="335"/>
        <end position="421"/>
    </location>
</feature>
<evidence type="ECO:0000256" key="3">
    <source>
        <dbReference type="ARBA" id="ARBA00022729"/>
    </source>
</evidence>
<evidence type="ECO:0000256" key="4">
    <source>
        <dbReference type="ARBA" id="ARBA00023136"/>
    </source>
</evidence>
<dbReference type="InterPro" id="IPR012944">
    <property type="entry name" value="SusD_RagB_dom"/>
</dbReference>
<keyword evidence="5" id="KW-0998">Cell outer membrane</keyword>
<keyword evidence="9" id="KW-1185">Reference proteome</keyword>
<dbReference type="GO" id="GO:0009279">
    <property type="term" value="C:cell outer membrane"/>
    <property type="evidence" value="ECO:0007669"/>
    <property type="project" value="UniProtKB-SubCell"/>
</dbReference>
<organism evidence="8 9">
    <name type="scientific">Phaeocystidibacter luteus</name>
    <dbReference type="NCBI Taxonomy" id="911197"/>
    <lineage>
        <taxon>Bacteria</taxon>
        <taxon>Pseudomonadati</taxon>
        <taxon>Bacteroidota</taxon>
        <taxon>Flavobacteriia</taxon>
        <taxon>Flavobacteriales</taxon>
        <taxon>Phaeocystidibacteraceae</taxon>
        <taxon>Phaeocystidibacter</taxon>
    </lineage>
</organism>
<evidence type="ECO:0000259" key="7">
    <source>
        <dbReference type="Pfam" id="PF14322"/>
    </source>
</evidence>
<evidence type="ECO:0000256" key="1">
    <source>
        <dbReference type="ARBA" id="ARBA00004442"/>
    </source>
</evidence>
<dbReference type="OrthoDB" id="5694214at2"/>
<evidence type="ECO:0000256" key="5">
    <source>
        <dbReference type="ARBA" id="ARBA00023237"/>
    </source>
</evidence>
<dbReference type="AlphaFoldDB" id="A0A6N6RHG9"/>
<keyword evidence="3" id="KW-0732">Signal</keyword>
<comment type="subcellular location">
    <subcellularLocation>
        <location evidence="1">Cell outer membrane</location>
    </subcellularLocation>
</comment>
<reference evidence="8 9" key="1">
    <citation type="submission" date="2019-09" db="EMBL/GenBank/DDBJ databases">
        <title>Genomes of family Cryomorphaceae.</title>
        <authorList>
            <person name="Bowman J.P."/>
        </authorList>
    </citation>
    <scope>NUCLEOTIDE SEQUENCE [LARGE SCALE GENOMIC DNA]</scope>
    <source>
        <strain evidence="8 9">LMG 25704</strain>
    </source>
</reference>
<dbReference type="PROSITE" id="PS51257">
    <property type="entry name" value="PROKAR_LIPOPROTEIN"/>
    <property type="match status" value="1"/>
</dbReference>
<dbReference type="Pfam" id="PF07980">
    <property type="entry name" value="SusD_RagB"/>
    <property type="match status" value="1"/>
</dbReference>
<keyword evidence="4" id="KW-0472">Membrane</keyword>
<dbReference type="InterPro" id="IPR033985">
    <property type="entry name" value="SusD-like_N"/>
</dbReference>
<dbReference type="Proteomes" id="UP000468650">
    <property type="component" value="Unassembled WGS sequence"/>
</dbReference>
<evidence type="ECO:0000259" key="6">
    <source>
        <dbReference type="Pfam" id="PF07980"/>
    </source>
</evidence>
<dbReference type="EMBL" id="WBVO01000002">
    <property type="protein sequence ID" value="KAB2813828.1"/>
    <property type="molecule type" value="Genomic_DNA"/>
</dbReference>
<accession>A0A6N6RHG9</accession>
<feature type="domain" description="SusD-like N-terminal" evidence="7">
    <location>
        <begin position="24"/>
        <end position="223"/>
    </location>
</feature>
<protein>
    <submittedName>
        <fullName evidence="8">RagB/SusD family nutrient uptake outer membrane protein</fullName>
    </submittedName>
</protein>
<evidence type="ECO:0000313" key="9">
    <source>
        <dbReference type="Proteomes" id="UP000468650"/>
    </source>
</evidence>